<protein>
    <recommendedName>
        <fullName evidence="1">F-box domain-containing protein</fullName>
    </recommendedName>
</protein>
<gene>
    <name evidence="2" type="ORF">ATC70_008525</name>
</gene>
<sequence length="339" mass="38712">MIRNLPDELIAKIIDYNVSTADVAVCRLVCKRWSHLAEPLMFGKQITIRSEADALSLYGHLCRNPRYGKLVKRIHFQESDIMYALLEGLLHFILTPNMEKMTGRLSSGHSFFRTACKIAKASTAKFDRLQVLPYPLYSSNAYDDALIAFKDTLREMVLVLDANQIQAGVGIDSFIMDFKSLVHLTLNGSLGSLFLMEEFLQHCSTLEELTIHLHLADNVHEKTFVETWAVPIVKAMNSVKKVTFKQECRSDQLEYIRIKYPKINTLIIDVHTTPLIVGRNNIKRIVKAMKGVPTYNIKLLIKEGNLEDMIGHLLDEGYQFNVKEADFDQFKIEMESPSQ</sequence>
<evidence type="ECO:0000259" key="1">
    <source>
        <dbReference type="Pfam" id="PF12937"/>
    </source>
</evidence>
<evidence type="ECO:0000313" key="2">
    <source>
        <dbReference type="EMBL" id="KAK4520391.1"/>
    </source>
</evidence>
<dbReference type="InterPro" id="IPR036047">
    <property type="entry name" value="F-box-like_dom_sf"/>
</dbReference>
<proteinExistence type="predicted"/>
<dbReference type="Pfam" id="PF12937">
    <property type="entry name" value="F-box-like"/>
    <property type="match status" value="1"/>
</dbReference>
<dbReference type="SUPFAM" id="SSF81383">
    <property type="entry name" value="F-box domain"/>
    <property type="match status" value="1"/>
</dbReference>
<organism evidence="2 3">
    <name type="scientific">Mucor velutinosus</name>
    <dbReference type="NCBI Taxonomy" id="708070"/>
    <lineage>
        <taxon>Eukaryota</taxon>
        <taxon>Fungi</taxon>
        <taxon>Fungi incertae sedis</taxon>
        <taxon>Mucoromycota</taxon>
        <taxon>Mucoromycotina</taxon>
        <taxon>Mucoromycetes</taxon>
        <taxon>Mucorales</taxon>
        <taxon>Mucorineae</taxon>
        <taxon>Mucoraceae</taxon>
        <taxon>Mucor</taxon>
    </lineage>
</organism>
<dbReference type="GeneID" id="89952211"/>
<dbReference type="InterPro" id="IPR001810">
    <property type="entry name" value="F-box_dom"/>
</dbReference>
<reference evidence="2 3" key="1">
    <citation type="submission" date="2022-11" db="EMBL/GenBank/DDBJ databases">
        <title>Mucor velutinosus strain NIH1002 WGS.</title>
        <authorList>
            <person name="Subramanian P."/>
            <person name="Mullikin J.C."/>
            <person name="Segre J.A."/>
            <person name="Zelazny A.M."/>
        </authorList>
    </citation>
    <scope>NUCLEOTIDE SEQUENCE [LARGE SCALE GENOMIC DNA]</scope>
    <source>
        <strain evidence="2 3">NIH1002</strain>
    </source>
</reference>
<feature type="domain" description="F-box" evidence="1">
    <location>
        <begin position="2"/>
        <end position="37"/>
    </location>
</feature>
<dbReference type="EMBL" id="JASEJX010000011">
    <property type="protein sequence ID" value="KAK4520391.1"/>
    <property type="molecule type" value="Genomic_DNA"/>
</dbReference>
<dbReference type="AlphaFoldDB" id="A0AAN7DS31"/>
<dbReference type="Proteomes" id="UP001304243">
    <property type="component" value="Unassembled WGS sequence"/>
</dbReference>
<accession>A0AAN7DS31</accession>
<dbReference type="Gene3D" id="1.20.1280.50">
    <property type="match status" value="1"/>
</dbReference>
<comment type="caution">
    <text evidence="2">The sequence shown here is derived from an EMBL/GenBank/DDBJ whole genome shotgun (WGS) entry which is preliminary data.</text>
</comment>
<name>A0AAN7DS31_9FUNG</name>
<dbReference type="CDD" id="cd09917">
    <property type="entry name" value="F-box_SF"/>
    <property type="match status" value="1"/>
</dbReference>
<keyword evidence="3" id="KW-1185">Reference proteome</keyword>
<dbReference type="RefSeq" id="XP_064687057.1">
    <property type="nucleotide sequence ID" value="XM_064827773.1"/>
</dbReference>
<evidence type="ECO:0000313" key="3">
    <source>
        <dbReference type="Proteomes" id="UP001304243"/>
    </source>
</evidence>